<feature type="compositionally biased region" description="Acidic residues" evidence="1">
    <location>
        <begin position="141"/>
        <end position="156"/>
    </location>
</feature>
<evidence type="ECO:0008006" key="4">
    <source>
        <dbReference type="Google" id="ProtNLM"/>
    </source>
</evidence>
<gene>
    <name evidence="2" type="ORF">J5N97_007112</name>
</gene>
<reference evidence="2" key="1">
    <citation type="submission" date="2021-03" db="EMBL/GenBank/DDBJ databases">
        <authorList>
            <person name="Li Z."/>
            <person name="Yang C."/>
        </authorList>
    </citation>
    <scope>NUCLEOTIDE SEQUENCE</scope>
    <source>
        <strain evidence="2">Dzin_1.0</strain>
        <tissue evidence="2">Leaf</tissue>
    </source>
</reference>
<comment type="caution">
    <text evidence="2">The sequence shown here is derived from an EMBL/GenBank/DDBJ whole genome shotgun (WGS) entry which is preliminary data.</text>
</comment>
<dbReference type="OrthoDB" id="696786at2759"/>
<evidence type="ECO:0000313" key="2">
    <source>
        <dbReference type="EMBL" id="KAJ0988756.1"/>
    </source>
</evidence>
<reference evidence="2" key="2">
    <citation type="journal article" date="2022" name="Hortic Res">
        <title>The genome of Dioscorea zingiberensis sheds light on the biosynthesis, origin and evolution of the medicinally important diosgenin saponins.</title>
        <authorList>
            <person name="Li Y."/>
            <person name="Tan C."/>
            <person name="Li Z."/>
            <person name="Guo J."/>
            <person name="Li S."/>
            <person name="Chen X."/>
            <person name="Wang C."/>
            <person name="Dai X."/>
            <person name="Yang H."/>
            <person name="Song W."/>
            <person name="Hou L."/>
            <person name="Xu J."/>
            <person name="Tong Z."/>
            <person name="Xu A."/>
            <person name="Yuan X."/>
            <person name="Wang W."/>
            <person name="Yang Q."/>
            <person name="Chen L."/>
            <person name="Sun Z."/>
            <person name="Wang K."/>
            <person name="Pan B."/>
            <person name="Chen J."/>
            <person name="Bao Y."/>
            <person name="Liu F."/>
            <person name="Qi X."/>
            <person name="Gang D.R."/>
            <person name="Wen J."/>
            <person name="Li J."/>
        </authorList>
    </citation>
    <scope>NUCLEOTIDE SEQUENCE</scope>
    <source>
        <strain evidence="2">Dzin_1.0</strain>
    </source>
</reference>
<name>A0A9D5HU81_9LILI</name>
<evidence type="ECO:0000313" key="3">
    <source>
        <dbReference type="Proteomes" id="UP001085076"/>
    </source>
</evidence>
<accession>A0A9D5HU81</accession>
<organism evidence="2 3">
    <name type="scientific">Dioscorea zingiberensis</name>
    <dbReference type="NCBI Taxonomy" id="325984"/>
    <lineage>
        <taxon>Eukaryota</taxon>
        <taxon>Viridiplantae</taxon>
        <taxon>Streptophyta</taxon>
        <taxon>Embryophyta</taxon>
        <taxon>Tracheophyta</taxon>
        <taxon>Spermatophyta</taxon>
        <taxon>Magnoliopsida</taxon>
        <taxon>Liliopsida</taxon>
        <taxon>Dioscoreales</taxon>
        <taxon>Dioscoreaceae</taxon>
        <taxon>Dioscorea</taxon>
    </lineage>
</organism>
<evidence type="ECO:0000256" key="1">
    <source>
        <dbReference type="SAM" id="MobiDB-lite"/>
    </source>
</evidence>
<feature type="compositionally biased region" description="Acidic residues" evidence="1">
    <location>
        <begin position="104"/>
        <end position="118"/>
    </location>
</feature>
<protein>
    <recommendedName>
        <fullName evidence="4">Histone chaperone domain-containing protein</fullName>
    </recommendedName>
</protein>
<feature type="compositionally biased region" description="Acidic residues" evidence="1">
    <location>
        <begin position="47"/>
        <end position="56"/>
    </location>
</feature>
<dbReference type="EMBL" id="JAGGNH010000001">
    <property type="protein sequence ID" value="KAJ0988756.1"/>
    <property type="molecule type" value="Genomic_DNA"/>
</dbReference>
<dbReference type="AlphaFoldDB" id="A0A9D5HU81"/>
<dbReference type="PANTHER" id="PTHR36899:SF3">
    <property type="entry name" value="F13K23.8 PROTEIN"/>
    <property type="match status" value="1"/>
</dbReference>
<keyword evidence="3" id="KW-1185">Reference proteome</keyword>
<feature type="compositionally biased region" description="Basic and acidic residues" evidence="1">
    <location>
        <begin position="9"/>
        <end position="27"/>
    </location>
</feature>
<proteinExistence type="predicted"/>
<feature type="compositionally biased region" description="Acidic residues" evidence="1">
    <location>
        <begin position="77"/>
        <end position="91"/>
    </location>
</feature>
<feature type="region of interest" description="Disordered" evidence="1">
    <location>
        <begin position="1"/>
        <end position="156"/>
    </location>
</feature>
<sequence>MAENGGEPHTLDPKDPSDHPVKRKPDSDCLVESEADRRNKLPKPSAEEDNGDEVDEIDRKGKGVITAVNKGKGIMVVEDEEDDSDDEDSSSDESSGGVGVGNEDGSDFDDDPLAEVDLDNILPSRTRRRAPPAPGAYLVVDQDEDEDDDEDGDGLE</sequence>
<dbReference type="Proteomes" id="UP001085076">
    <property type="component" value="Miscellaneous, Linkage group lg01"/>
</dbReference>
<dbReference type="PANTHER" id="PTHR36899">
    <property type="entry name" value="OS04G0395700 PROTEIN"/>
    <property type="match status" value="1"/>
</dbReference>